<evidence type="ECO:0000256" key="4">
    <source>
        <dbReference type="PROSITE-ProRule" id="PRU00601"/>
    </source>
</evidence>
<feature type="region of interest" description="Disordered" evidence="5">
    <location>
        <begin position="1"/>
        <end position="21"/>
    </location>
</feature>
<dbReference type="SMART" id="SM00184">
    <property type="entry name" value="RING"/>
    <property type="match status" value="1"/>
</dbReference>
<dbReference type="PANTHER" id="PTHR21319:SF53">
    <property type="entry name" value="RING FINGER AND CHY ZINC FINGER DOMAIN-CONTAINING PROTEIN 1"/>
    <property type="match status" value="1"/>
</dbReference>
<keyword evidence="1" id="KW-0479">Metal-binding</keyword>
<dbReference type="Pfam" id="PF05495">
    <property type="entry name" value="zf-CHY"/>
    <property type="match status" value="1"/>
</dbReference>
<evidence type="ECO:0000256" key="2">
    <source>
        <dbReference type="ARBA" id="ARBA00022771"/>
    </source>
</evidence>
<accession>A0ABM0JQ96</accession>
<dbReference type="InterPro" id="IPR039512">
    <property type="entry name" value="RCHY1_zinc-ribbon"/>
</dbReference>
<keyword evidence="2 4" id="KW-0863">Zinc-finger</keyword>
<evidence type="ECO:0000313" key="10">
    <source>
        <dbReference type="RefSeq" id="XP_005099012.1"/>
    </source>
</evidence>
<dbReference type="SUPFAM" id="SSF161245">
    <property type="entry name" value="Zinc hairpin stack"/>
    <property type="match status" value="1"/>
</dbReference>
<gene>
    <name evidence="10" type="primary">LOC101858859</name>
</gene>
<dbReference type="InterPro" id="IPR013083">
    <property type="entry name" value="Znf_RING/FYVE/PHD"/>
</dbReference>
<name>A0ABM0JQ96_APLCA</name>
<dbReference type="SUPFAM" id="SSF57850">
    <property type="entry name" value="RING/U-box"/>
    <property type="match status" value="1"/>
</dbReference>
<evidence type="ECO:0000259" key="6">
    <source>
        <dbReference type="PROSITE" id="PS50089"/>
    </source>
</evidence>
<evidence type="ECO:0000256" key="3">
    <source>
        <dbReference type="ARBA" id="ARBA00022833"/>
    </source>
</evidence>
<evidence type="ECO:0000259" key="7">
    <source>
        <dbReference type="PROSITE" id="PS51266"/>
    </source>
</evidence>
<sequence>MAELGDVSDVPDTDSKMEVDEKACESKEDDCAEDHDAAEESACKHYNRLCKLKAACCSKFYPCRFCHDEVSNHEMNRHMVQEIQCVKCETLQGVCNKCEKCSAVFGEYFCPVCRLYDKNKDQFHCDKCGICRVGPKEKFYHCDTCNACLSKELKGNHKCVENMSQSSCPICQEYLHTSRLGMHIPRCGHMIHQECLRSIYAQGLYQCPLCRQSLEDMSDYWKIRDEYCAAVRLPPDLQNVRLKILCQDCHKNSEVPFNTEGLKCLQCGGYNTTEV</sequence>
<evidence type="ECO:0000256" key="5">
    <source>
        <dbReference type="SAM" id="MobiDB-lite"/>
    </source>
</evidence>
<keyword evidence="9" id="KW-1185">Reference proteome</keyword>
<dbReference type="InterPro" id="IPR008913">
    <property type="entry name" value="Znf_CHY"/>
</dbReference>
<dbReference type="InterPro" id="IPR037275">
    <property type="entry name" value="Znf_CTCHY_sf"/>
</dbReference>
<feature type="domain" description="CTCHY-type" evidence="8">
    <location>
        <begin position="105"/>
        <end position="167"/>
    </location>
</feature>
<feature type="domain" description="RING-type" evidence="6">
    <location>
        <begin position="168"/>
        <end position="211"/>
    </location>
</feature>
<dbReference type="Gene3D" id="3.30.40.10">
    <property type="entry name" value="Zinc/RING finger domain, C3HC4 (zinc finger)"/>
    <property type="match status" value="1"/>
</dbReference>
<dbReference type="PROSITE" id="PS51266">
    <property type="entry name" value="ZF_CHY"/>
    <property type="match status" value="1"/>
</dbReference>
<keyword evidence="3" id="KW-0862">Zinc</keyword>
<dbReference type="Pfam" id="PF14599">
    <property type="entry name" value="zinc_ribbon_6"/>
    <property type="match status" value="1"/>
</dbReference>
<evidence type="ECO:0000313" key="9">
    <source>
        <dbReference type="Proteomes" id="UP000694888"/>
    </source>
</evidence>
<dbReference type="PROSITE" id="PS50089">
    <property type="entry name" value="ZF_RING_2"/>
    <property type="match status" value="1"/>
</dbReference>
<dbReference type="PROSITE" id="PS51270">
    <property type="entry name" value="ZF_CTCHY"/>
    <property type="match status" value="1"/>
</dbReference>
<dbReference type="Proteomes" id="UP000694888">
    <property type="component" value="Unplaced"/>
</dbReference>
<evidence type="ECO:0000259" key="8">
    <source>
        <dbReference type="PROSITE" id="PS51270"/>
    </source>
</evidence>
<reference evidence="10" key="1">
    <citation type="submission" date="2025-08" db="UniProtKB">
        <authorList>
            <consortium name="RefSeq"/>
        </authorList>
    </citation>
    <scope>IDENTIFICATION</scope>
</reference>
<dbReference type="Pfam" id="PF13639">
    <property type="entry name" value="zf-RING_2"/>
    <property type="match status" value="1"/>
</dbReference>
<organism evidence="9 10">
    <name type="scientific">Aplysia californica</name>
    <name type="common">California sea hare</name>
    <dbReference type="NCBI Taxonomy" id="6500"/>
    <lineage>
        <taxon>Eukaryota</taxon>
        <taxon>Metazoa</taxon>
        <taxon>Spiralia</taxon>
        <taxon>Lophotrochozoa</taxon>
        <taxon>Mollusca</taxon>
        <taxon>Gastropoda</taxon>
        <taxon>Heterobranchia</taxon>
        <taxon>Euthyneura</taxon>
        <taxon>Tectipleura</taxon>
        <taxon>Aplysiida</taxon>
        <taxon>Aplysioidea</taxon>
        <taxon>Aplysiidae</taxon>
        <taxon>Aplysia</taxon>
    </lineage>
</organism>
<feature type="domain" description="CHY-type" evidence="7">
    <location>
        <begin position="36"/>
        <end position="103"/>
    </location>
</feature>
<dbReference type="InterPro" id="IPR001841">
    <property type="entry name" value="Znf_RING"/>
</dbReference>
<protein>
    <submittedName>
        <fullName evidence="10">RING finger and CHY zinc finger domain-containing protein 1</fullName>
    </submittedName>
</protein>
<dbReference type="SUPFAM" id="SSF161219">
    <property type="entry name" value="CHY zinc finger-like"/>
    <property type="match status" value="1"/>
</dbReference>
<dbReference type="Gene3D" id="2.20.28.10">
    <property type="match status" value="1"/>
</dbReference>
<dbReference type="RefSeq" id="XP_005099012.1">
    <property type="nucleotide sequence ID" value="XM_005098955.2"/>
</dbReference>
<dbReference type="GeneID" id="101858859"/>
<dbReference type="InterPro" id="IPR017921">
    <property type="entry name" value="Znf_CTCHY"/>
</dbReference>
<evidence type="ECO:0000256" key="1">
    <source>
        <dbReference type="ARBA" id="ARBA00022723"/>
    </source>
</evidence>
<dbReference type="InterPro" id="IPR037274">
    <property type="entry name" value="Znf_CHY_sf"/>
</dbReference>
<dbReference type="PANTHER" id="PTHR21319">
    <property type="entry name" value="RING FINGER AND CHY ZINC FINGER DOMAIN-CONTAINING PROTEIN 1"/>
    <property type="match status" value="1"/>
</dbReference>
<proteinExistence type="predicted"/>